<dbReference type="EMBL" id="CP063362">
    <property type="protein sequence ID" value="QRG08797.1"/>
    <property type="molecule type" value="Genomic_DNA"/>
</dbReference>
<organism evidence="1 2">
    <name type="scientific">Xanthobacter dioxanivorans</name>
    <dbReference type="NCBI Taxonomy" id="2528964"/>
    <lineage>
        <taxon>Bacteria</taxon>
        <taxon>Pseudomonadati</taxon>
        <taxon>Pseudomonadota</taxon>
        <taxon>Alphaproteobacteria</taxon>
        <taxon>Hyphomicrobiales</taxon>
        <taxon>Xanthobacteraceae</taxon>
        <taxon>Xanthobacter</taxon>
    </lineage>
</organism>
<proteinExistence type="predicted"/>
<gene>
    <name evidence="1" type="ORF">EZH22_11250</name>
</gene>
<name>A0A974SKS7_9HYPH</name>
<evidence type="ECO:0000313" key="2">
    <source>
        <dbReference type="Proteomes" id="UP000596427"/>
    </source>
</evidence>
<evidence type="ECO:0000313" key="1">
    <source>
        <dbReference type="EMBL" id="QRG08797.1"/>
    </source>
</evidence>
<dbReference type="RefSeq" id="WP_203195711.1">
    <property type="nucleotide sequence ID" value="NZ_CP063362.1"/>
</dbReference>
<reference evidence="1 2" key="1">
    <citation type="submission" date="2020-10" db="EMBL/GenBank/DDBJ databases">
        <title>Degradation of 1,4-Dioxane by Xanthobacter sp. YN2, via a Novel Group-2 Soluble Di-Iron Monooxygenase.</title>
        <authorList>
            <person name="Ma F."/>
            <person name="Wang Y."/>
            <person name="Yang J."/>
            <person name="Guo H."/>
            <person name="Su D."/>
            <person name="Yu L."/>
        </authorList>
    </citation>
    <scope>NUCLEOTIDE SEQUENCE [LARGE SCALE GENOMIC DNA]</scope>
    <source>
        <strain evidence="1 2">YN2</strain>
    </source>
</reference>
<sequence length="52" mass="5531">MSEKATKAEPDADAALRADLAEIANADPKALQPDRPPDLSDEELDALLAELD</sequence>
<dbReference type="AlphaFoldDB" id="A0A974SKS7"/>
<accession>A0A974SKS7</accession>
<dbReference type="Proteomes" id="UP000596427">
    <property type="component" value="Chromosome"/>
</dbReference>
<protein>
    <submittedName>
        <fullName evidence="1">Uncharacterized protein</fullName>
    </submittedName>
</protein>
<dbReference type="KEGG" id="xdi:EZH22_11250"/>
<keyword evidence="2" id="KW-1185">Reference proteome</keyword>